<dbReference type="InterPro" id="IPR033121">
    <property type="entry name" value="PEPTIDASE_A1"/>
</dbReference>
<dbReference type="PANTHER" id="PTHR47966">
    <property type="entry name" value="BETA-SITE APP-CLEAVING ENZYME, ISOFORM A-RELATED"/>
    <property type="match status" value="1"/>
</dbReference>
<dbReference type="STRING" id="53326.A0A016S2E5"/>
<dbReference type="GO" id="GO:0006508">
    <property type="term" value="P:proteolysis"/>
    <property type="evidence" value="ECO:0007669"/>
    <property type="project" value="UniProtKB-KW"/>
</dbReference>
<keyword evidence="3" id="KW-0964">Secreted</keyword>
<dbReference type="CDD" id="cd05471">
    <property type="entry name" value="pepsin_like"/>
    <property type="match status" value="1"/>
</dbReference>
<feature type="active site" evidence="11">
    <location>
        <position position="303"/>
    </location>
</feature>
<comment type="caution">
    <text evidence="16">The sequence shown here is derived from an EMBL/GenBank/DDBJ whole genome shotgun (WGS) entry which is preliminary data.</text>
</comment>
<dbReference type="OrthoDB" id="5839471at2759"/>
<dbReference type="PROSITE" id="PS51767">
    <property type="entry name" value="PEPTIDASE_A1"/>
    <property type="match status" value="1"/>
</dbReference>
<evidence type="ECO:0000256" key="1">
    <source>
        <dbReference type="ARBA" id="ARBA00004613"/>
    </source>
</evidence>
<keyword evidence="5 14" id="KW-0732">Signal</keyword>
<evidence type="ECO:0000256" key="6">
    <source>
        <dbReference type="ARBA" id="ARBA00022750"/>
    </source>
</evidence>
<accession>A0A016S2E5</accession>
<keyword evidence="9 12" id="KW-1015">Disulfide bond</keyword>
<dbReference type="Pfam" id="PF00026">
    <property type="entry name" value="Asp"/>
    <property type="match status" value="1"/>
</dbReference>
<feature type="disulfide bond" evidence="12">
    <location>
        <begin position="103"/>
        <end position="139"/>
    </location>
</feature>
<dbReference type="SUPFAM" id="SSF50630">
    <property type="entry name" value="Acid proteases"/>
    <property type="match status" value="1"/>
</dbReference>
<reference evidence="17" key="1">
    <citation type="journal article" date="2015" name="Nat. Genet.">
        <title>The genome and transcriptome of the zoonotic hookworm Ancylostoma ceylanicum identify infection-specific gene families.</title>
        <authorList>
            <person name="Schwarz E.M."/>
            <person name="Hu Y."/>
            <person name="Antoshechkin I."/>
            <person name="Miller M.M."/>
            <person name="Sternberg P.W."/>
            <person name="Aroian R.V."/>
        </authorList>
    </citation>
    <scope>NUCLEOTIDE SEQUENCE</scope>
    <source>
        <strain evidence="17">HY135</strain>
    </source>
</reference>
<dbReference type="PRINTS" id="PR00792">
    <property type="entry name" value="PEPSIN"/>
</dbReference>
<keyword evidence="7 13" id="KW-0378">Hydrolase</keyword>
<dbReference type="Proteomes" id="UP000024635">
    <property type="component" value="Unassembled WGS sequence"/>
</dbReference>
<evidence type="ECO:0000313" key="17">
    <source>
        <dbReference type="Proteomes" id="UP000024635"/>
    </source>
</evidence>
<evidence type="ECO:0000313" key="16">
    <source>
        <dbReference type="EMBL" id="EYB84820.1"/>
    </source>
</evidence>
<dbReference type="InterPro" id="IPR001969">
    <property type="entry name" value="Aspartic_peptidase_AS"/>
</dbReference>
<dbReference type="PANTHER" id="PTHR47966:SF45">
    <property type="entry name" value="PEPTIDASE A1 DOMAIN-CONTAINING PROTEIN"/>
    <property type="match status" value="1"/>
</dbReference>
<evidence type="ECO:0000256" key="4">
    <source>
        <dbReference type="ARBA" id="ARBA00022670"/>
    </source>
</evidence>
<evidence type="ECO:0000256" key="9">
    <source>
        <dbReference type="ARBA" id="ARBA00023157"/>
    </source>
</evidence>
<feature type="signal peptide" evidence="14">
    <location>
        <begin position="1"/>
        <end position="16"/>
    </location>
</feature>
<comment type="similarity">
    <text evidence="2 13">Belongs to the peptidase A1 family.</text>
</comment>
<keyword evidence="4 13" id="KW-0645">Protease</keyword>
<keyword evidence="8" id="KW-0865">Zymogen</keyword>
<feature type="chain" id="PRO_5001485970" description="Peptidase A1 domain-containing protein" evidence="14">
    <location>
        <begin position="17"/>
        <end position="416"/>
    </location>
</feature>
<evidence type="ECO:0000256" key="13">
    <source>
        <dbReference type="RuleBase" id="RU000454"/>
    </source>
</evidence>
<name>A0A016S2E5_9BILA</name>
<feature type="domain" description="Peptidase A1" evidence="15">
    <location>
        <begin position="72"/>
        <end position="411"/>
    </location>
</feature>
<evidence type="ECO:0000256" key="14">
    <source>
        <dbReference type="SAM" id="SignalP"/>
    </source>
</evidence>
<dbReference type="GO" id="GO:0004190">
    <property type="term" value="F:aspartic-type endopeptidase activity"/>
    <property type="evidence" value="ECO:0007669"/>
    <property type="project" value="UniProtKB-KW"/>
</dbReference>
<dbReference type="GO" id="GO:0005764">
    <property type="term" value="C:lysosome"/>
    <property type="evidence" value="ECO:0007669"/>
    <property type="project" value="TreeGrafter"/>
</dbReference>
<feature type="active site" evidence="11">
    <location>
        <position position="90"/>
    </location>
</feature>
<dbReference type="InterPro" id="IPR021109">
    <property type="entry name" value="Peptidase_aspartic_dom_sf"/>
</dbReference>
<keyword evidence="10" id="KW-0325">Glycoprotein</keyword>
<evidence type="ECO:0000256" key="11">
    <source>
        <dbReference type="PIRSR" id="PIRSR601461-1"/>
    </source>
</evidence>
<organism evidence="16 17">
    <name type="scientific">Ancylostoma ceylanicum</name>
    <dbReference type="NCBI Taxonomy" id="53326"/>
    <lineage>
        <taxon>Eukaryota</taxon>
        <taxon>Metazoa</taxon>
        <taxon>Ecdysozoa</taxon>
        <taxon>Nematoda</taxon>
        <taxon>Chromadorea</taxon>
        <taxon>Rhabditida</taxon>
        <taxon>Rhabditina</taxon>
        <taxon>Rhabditomorpha</taxon>
        <taxon>Strongyloidea</taxon>
        <taxon>Ancylostomatidae</taxon>
        <taxon>Ancylostomatinae</taxon>
        <taxon>Ancylostoma</taxon>
    </lineage>
</organism>
<dbReference type="AlphaFoldDB" id="A0A016S2E5"/>
<dbReference type="InterPro" id="IPR001461">
    <property type="entry name" value="Aspartic_peptidase_A1"/>
</dbReference>
<protein>
    <recommendedName>
        <fullName evidence="15">Peptidase A1 domain-containing protein</fullName>
    </recommendedName>
</protein>
<dbReference type="FunFam" id="2.40.70.10:FF:000058">
    <property type="entry name" value="ASpartyl Protease"/>
    <property type="match status" value="1"/>
</dbReference>
<dbReference type="GO" id="GO:0005576">
    <property type="term" value="C:extracellular region"/>
    <property type="evidence" value="ECO:0007669"/>
    <property type="project" value="UniProtKB-SubCell"/>
</dbReference>
<dbReference type="InterPro" id="IPR034164">
    <property type="entry name" value="Pepsin-like_dom"/>
</dbReference>
<keyword evidence="17" id="KW-1185">Reference proteome</keyword>
<evidence type="ECO:0000259" key="15">
    <source>
        <dbReference type="PROSITE" id="PS51767"/>
    </source>
</evidence>
<sequence length="416" mass="46726">MRAIFTLLALFGCTLPAVHKMTLRRVTPQMMKMLRNGTWSKYVEEFRRYQQKTPQLNKDRIYVQEIVSYTEYVGEITIGTPGQTFRVLVDTGTSELWLPDKSCYSHPECQSSQCDSGLVCEVFCADQSCCSSQPDKNPCRRKRLFDSQKSSTYENVEGRFELQRKRYAEGFYGQDTLRIGAAGTDQLVIEQVLLGQAEKIGASLAYANFDGVLGISFTGVSPILTAVLDDLLEKPIVTVFYKRVGNKEDVYGGMVTYGGQDVENCEASVTYEEVNWPVLWQIKLRKVSAGKYSSNAGWQAESDTGTSFIRGPAPIISDIAKELGAEYDQSKDLYFIDCDAPATITFEIGAKKYTVNSENLIIEVEGKLCVLALSHLPHYGDKNEPKWTLGSPFIREYCHIYDIDAHKIGFAKAYQN</sequence>
<comment type="subcellular location">
    <subcellularLocation>
        <location evidence="1">Secreted</location>
    </subcellularLocation>
</comment>
<evidence type="ECO:0000256" key="12">
    <source>
        <dbReference type="PIRSR" id="PIRSR601461-2"/>
    </source>
</evidence>
<evidence type="ECO:0000256" key="7">
    <source>
        <dbReference type="ARBA" id="ARBA00022801"/>
    </source>
</evidence>
<dbReference type="PROSITE" id="PS00141">
    <property type="entry name" value="ASP_PROTEASE"/>
    <property type="match status" value="1"/>
</dbReference>
<dbReference type="EMBL" id="JARK01001645">
    <property type="protein sequence ID" value="EYB84820.1"/>
    <property type="molecule type" value="Genomic_DNA"/>
</dbReference>
<keyword evidence="6 13" id="KW-0064">Aspartyl protease</keyword>
<evidence type="ECO:0000256" key="8">
    <source>
        <dbReference type="ARBA" id="ARBA00023145"/>
    </source>
</evidence>
<dbReference type="Gene3D" id="2.40.70.10">
    <property type="entry name" value="Acid Proteases"/>
    <property type="match status" value="3"/>
</dbReference>
<proteinExistence type="inferred from homology"/>
<gene>
    <name evidence="16" type="primary">Acey_s0309.g2066</name>
    <name evidence="16" type="ORF">Y032_0309g2066</name>
</gene>
<evidence type="ECO:0000256" key="5">
    <source>
        <dbReference type="ARBA" id="ARBA00022729"/>
    </source>
</evidence>
<evidence type="ECO:0000256" key="2">
    <source>
        <dbReference type="ARBA" id="ARBA00007447"/>
    </source>
</evidence>
<evidence type="ECO:0000256" key="3">
    <source>
        <dbReference type="ARBA" id="ARBA00022525"/>
    </source>
</evidence>
<evidence type="ECO:0000256" key="10">
    <source>
        <dbReference type="ARBA" id="ARBA00023180"/>
    </source>
</evidence>